<keyword evidence="2 4" id="KW-0238">DNA-binding</keyword>
<gene>
    <name evidence="6" type="ORF">GCM10023214_08190</name>
</gene>
<dbReference type="PANTHER" id="PTHR30055">
    <property type="entry name" value="HTH-TYPE TRANSCRIPTIONAL REGULATOR RUTR"/>
    <property type="match status" value="1"/>
</dbReference>
<protein>
    <submittedName>
        <fullName evidence="6">TetR family transcriptional regulator</fullName>
    </submittedName>
</protein>
<dbReference type="SUPFAM" id="SSF48498">
    <property type="entry name" value="Tetracyclin repressor-like, C-terminal domain"/>
    <property type="match status" value="1"/>
</dbReference>
<evidence type="ECO:0000313" key="6">
    <source>
        <dbReference type="EMBL" id="GAA5154125.1"/>
    </source>
</evidence>
<reference evidence="7" key="1">
    <citation type="journal article" date="2019" name="Int. J. Syst. Evol. Microbiol.">
        <title>The Global Catalogue of Microorganisms (GCM) 10K type strain sequencing project: providing services to taxonomists for standard genome sequencing and annotation.</title>
        <authorList>
            <consortium name="The Broad Institute Genomics Platform"/>
            <consortium name="The Broad Institute Genome Sequencing Center for Infectious Disease"/>
            <person name="Wu L."/>
            <person name="Ma J."/>
        </authorList>
    </citation>
    <scope>NUCLEOTIDE SEQUENCE [LARGE SCALE GENOMIC DNA]</scope>
    <source>
        <strain evidence="7">JCM 18054</strain>
    </source>
</reference>
<dbReference type="InterPro" id="IPR001647">
    <property type="entry name" value="HTH_TetR"/>
</dbReference>
<keyword evidence="3" id="KW-0804">Transcription</keyword>
<comment type="caution">
    <text evidence="6">The sequence shown here is derived from an EMBL/GenBank/DDBJ whole genome shotgun (WGS) entry which is preliminary data.</text>
</comment>
<dbReference type="InterPro" id="IPR004111">
    <property type="entry name" value="Repressor_TetR_C"/>
</dbReference>
<evidence type="ECO:0000256" key="1">
    <source>
        <dbReference type="ARBA" id="ARBA00023015"/>
    </source>
</evidence>
<evidence type="ECO:0000256" key="3">
    <source>
        <dbReference type="ARBA" id="ARBA00023163"/>
    </source>
</evidence>
<dbReference type="Pfam" id="PF02909">
    <property type="entry name" value="TetR_C_1"/>
    <property type="match status" value="1"/>
</dbReference>
<dbReference type="InterPro" id="IPR036271">
    <property type="entry name" value="Tet_transcr_reg_TetR-rel_C_sf"/>
</dbReference>
<dbReference type="SUPFAM" id="SSF46689">
    <property type="entry name" value="Homeodomain-like"/>
    <property type="match status" value="1"/>
</dbReference>
<evidence type="ECO:0000259" key="5">
    <source>
        <dbReference type="PROSITE" id="PS50977"/>
    </source>
</evidence>
<name>A0ABP9PY20_9PSEU</name>
<proteinExistence type="predicted"/>
<sequence>MSREVIIRAATDLLDSGGESALTLRALTTRLKTGYGAVYHHVADKDDLLAAATDEVVARVLAGVAVDAEPRQALRGLALGLFDEIDAHPWVGAQLARHPLESATLEIYECVGRLLDALAVPGRALFDAAGALMNYVLGVAGQNAAQARSAEGADRAAFLAAVAGRWARLDPGRYPFVRKAAARLPEHDDREQFLAGIDIFLAGIATLG</sequence>
<accession>A0ABP9PY20</accession>
<dbReference type="PROSITE" id="PS50977">
    <property type="entry name" value="HTH_TETR_2"/>
    <property type="match status" value="1"/>
</dbReference>
<dbReference type="InterPro" id="IPR009057">
    <property type="entry name" value="Homeodomain-like_sf"/>
</dbReference>
<organism evidence="6 7">
    <name type="scientific">Amycolatopsis dongchuanensis</name>
    <dbReference type="NCBI Taxonomy" id="1070866"/>
    <lineage>
        <taxon>Bacteria</taxon>
        <taxon>Bacillati</taxon>
        <taxon>Actinomycetota</taxon>
        <taxon>Actinomycetes</taxon>
        <taxon>Pseudonocardiales</taxon>
        <taxon>Pseudonocardiaceae</taxon>
        <taxon>Amycolatopsis</taxon>
    </lineage>
</organism>
<dbReference type="Gene3D" id="1.10.357.10">
    <property type="entry name" value="Tetracycline Repressor, domain 2"/>
    <property type="match status" value="1"/>
</dbReference>
<dbReference type="Pfam" id="PF00440">
    <property type="entry name" value="TetR_N"/>
    <property type="match status" value="1"/>
</dbReference>
<dbReference type="Proteomes" id="UP001500192">
    <property type="component" value="Unassembled WGS sequence"/>
</dbReference>
<dbReference type="EMBL" id="BAABIB010000018">
    <property type="protein sequence ID" value="GAA5154125.1"/>
    <property type="molecule type" value="Genomic_DNA"/>
</dbReference>
<evidence type="ECO:0000256" key="4">
    <source>
        <dbReference type="PROSITE-ProRule" id="PRU00335"/>
    </source>
</evidence>
<evidence type="ECO:0000313" key="7">
    <source>
        <dbReference type="Proteomes" id="UP001500192"/>
    </source>
</evidence>
<feature type="DNA-binding region" description="H-T-H motif" evidence="4">
    <location>
        <begin position="23"/>
        <end position="42"/>
    </location>
</feature>
<dbReference type="PANTHER" id="PTHR30055:SF151">
    <property type="entry name" value="TRANSCRIPTIONAL REGULATORY PROTEIN"/>
    <property type="match status" value="1"/>
</dbReference>
<dbReference type="InterPro" id="IPR050109">
    <property type="entry name" value="HTH-type_TetR-like_transc_reg"/>
</dbReference>
<evidence type="ECO:0000256" key="2">
    <source>
        <dbReference type="ARBA" id="ARBA00023125"/>
    </source>
</evidence>
<dbReference type="Gene3D" id="1.10.10.60">
    <property type="entry name" value="Homeodomain-like"/>
    <property type="match status" value="1"/>
</dbReference>
<keyword evidence="1" id="KW-0805">Transcription regulation</keyword>
<keyword evidence="7" id="KW-1185">Reference proteome</keyword>
<feature type="domain" description="HTH tetR-type" evidence="5">
    <location>
        <begin position="1"/>
        <end position="60"/>
    </location>
</feature>